<reference evidence="3 4" key="1">
    <citation type="submission" date="2014-12" db="EMBL/GenBank/DDBJ databases">
        <title>Comparative genomics of the lactic acid bacteria isolated from the honey bee gut.</title>
        <authorList>
            <person name="Ellegaard K.M."/>
            <person name="Tamarit D."/>
            <person name="Javelind E."/>
            <person name="Olofsson T."/>
            <person name="Andersson S.G."/>
            <person name="Vasquez A."/>
        </authorList>
    </citation>
    <scope>NUCLEOTIDE SEQUENCE [LARGE SCALE GENOMIC DNA]</scope>
    <source>
        <strain evidence="3 4">Hon2</strain>
    </source>
</reference>
<dbReference type="STRING" id="1218508.JG29_01040"/>
<dbReference type="InterPro" id="IPR017853">
    <property type="entry name" value="GH"/>
</dbReference>
<dbReference type="Gene3D" id="2.40.100.10">
    <property type="entry name" value="Cyclophilin-like"/>
    <property type="match status" value="1"/>
</dbReference>
<accession>A0A0F4L0G6</accession>
<dbReference type="InterPro" id="IPR029000">
    <property type="entry name" value="Cyclophilin-like_dom_sf"/>
</dbReference>
<dbReference type="Pfam" id="PF19200">
    <property type="entry name" value="MupG_N"/>
    <property type="match status" value="1"/>
</dbReference>
<dbReference type="Pfam" id="PF05913">
    <property type="entry name" value="MupG_C"/>
    <property type="match status" value="1"/>
</dbReference>
<dbReference type="SUPFAM" id="SSF51445">
    <property type="entry name" value="(Trans)glycosidases"/>
    <property type="match status" value="1"/>
</dbReference>
<dbReference type="PATRIC" id="fig|1218508.4.peg.108"/>
<feature type="domain" description="6-phospho-N-acetylmuramidase N-terminal" evidence="2">
    <location>
        <begin position="4"/>
        <end position="239"/>
    </location>
</feature>
<evidence type="ECO:0000259" key="1">
    <source>
        <dbReference type="Pfam" id="PF05913"/>
    </source>
</evidence>
<feature type="domain" description="6-phospho-N-acetylmuramidase C-terminal" evidence="1">
    <location>
        <begin position="249"/>
        <end position="361"/>
    </location>
</feature>
<proteinExistence type="predicted"/>
<dbReference type="AlphaFoldDB" id="A0A0F4L0G6"/>
<gene>
    <name evidence="3" type="ORF">JG29_01040</name>
</gene>
<dbReference type="InterPro" id="IPR043894">
    <property type="entry name" value="MupG_C"/>
</dbReference>
<dbReference type="InterPro" id="IPR008589">
    <property type="entry name" value="MupG"/>
</dbReference>
<protein>
    <submittedName>
        <fullName evidence="3">Outer surface protein</fullName>
    </submittedName>
</protein>
<dbReference type="PANTHER" id="PTHR38435">
    <property type="match status" value="1"/>
</dbReference>
<sequence length="365" mass="41466">MRMLGVSVYPEKSTFAQDKQYLDLAHKYGYQRVFTSLLQLVGANGEDILAKFKQVVDYANSLGMKVIVDINPSLFSSLNIKYDDLAFFAKLKVWGLRLDEGFSGLEEAQMTRNPYGLKIELNMSRGTHYLAQIMDYAPNVDNLWGCHNFYPQAYTGLSEDIFLKYSQPYRQFNIHSAAFISSQVATTGPWAVSEGLPTLESDRQRAVSSQVNHLLLMNMVDDIIVGNAYASKEELENIAAAFKAPQPFLHVQLNLQISGIERQIVLDEVQLYRGDASAYLLRSSSSRVKYRQAVIAPLNNEENFQRGDIIVVNDKYERYKGELQIALRSFTNDGRRNVVGRITDSDLPLLAYLQPWQSFKLVEQK</sequence>
<evidence type="ECO:0000259" key="2">
    <source>
        <dbReference type="Pfam" id="PF19200"/>
    </source>
</evidence>
<name>A0A0F4L0G6_9LACO</name>
<organism evidence="3 4">
    <name type="scientific">Bombilactobacillus mellis</name>
    <dbReference type="NCBI Taxonomy" id="1218508"/>
    <lineage>
        <taxon>Bacteria</taxon>
        <taxon>Bacillati</taxon>
        <taxon>Bacillota</taxon>
        <taxon>Bacilli</taxon>
        <taxon>Lactobacillales</taxon>
        <taxon>Lactobacillaceae</taxon>
        <taxon>Bombilactobacillus</taxon>
    </lineage>
</organism>
<comment type="caution">
    <text evidence="3">The sequence shown here is derived from an EMBL/GenBank/DDBJ whole genome shotgun (WGS) entry which is preliminary data.</text>
</comment>
<keyword evidence="4" id="KW-1185">Reference proteome</keyword>
<dbReference type="InterPro" id="IPR013785">
    <property type="entry name" value="Aldolase_TIM"/>
</dbReference>
<dbReference type="EMBL" id="JXBZ01000002">
    <property type="protein sequence ID" value="KJY51061.1"/>
    <property type="molecule type" value="Genomic_DNA"/>
</dbReference>
<dbReference type="RefSeq" id="WP_045922023.1">
    <property type="nucleotide sequence ID" value="NZ_JBHTHW010000004.1"/>
</dbReference>
<dbReference type="Gene3D" id="3.20.20.70">
    <property type="entry name" value="Aldolase class I"/>
    <property type="match status" value="1"/>
</dbReference>
<dbReference type="PANTHER" id="PTHR38435:SF1">
    <property type="entry name" value="DUF871 DOMAIN-CONTAINING PROTEIN"/>
    <property type="match status" value="1"/>
</dbReference>
<dbReference type="HOGENOM" id="CLU_065324_1_0_9"/>
<dbReference type="Proteomes" id="UP000033695">
    <property type="component" value="Unassembled WGS sequence"/>
</dbReference>
<evidence type="ECO:0000313" key="4">
    <source>
        <dbReference type="Proteomes" id="UP000033695"/>
    </source>
</evidence>
<dbReference type="InterPro" id="IPR043797">
    <property type="entry name" value="MupG_N"/>
</dbReference>
<dbReference type="OrthoDB" id="5809921at2"/>
<evidence type="ECO:0000313" key="3">
    <source>
        <dbReference type="EMBL" id="KJY51061.1"/>
    </source>
</evidence>
<dbReference type="SUPFAM" id="SSF50891">
    <property type="entry name" value="Cyclophilin-like"/>
    <property type="match status" value="1"/>
</dbReference>